<evidence type="ECO:0000259" key="6">
    <source>
        <dbReference type="PROSITE" id="PS50118"/>
    </source>
</evidence>
<keyword evidence="3 4" id="KW-0539">Nucleus</keyword>
<dbReference type="Pfam" id="PF00505">
    <property type="entry name" value="HMG_box"/>
    <property type="match status" value="1"/>
</dbReference>
<dbReference type="Proteomes" id="UP001497497">
    <property type="component" value="Unassembled WGS sequence"/>
</dbReference>
<reference evidence="7 8" key="1">
    <citation type="submission" date="2024-04" db="EMBL/GenBank/DDBJ databases">
        <authorList>
            <consortium name="Genoscope - CEA"/>
            <person name="William W."/>
        </authorList>
    </citation>
    <scope>NUCLEOTIDE SEQUENCE [LARGE SCALE GENOMIC DNA]</scope>
</reference>
<dbReference type="PANTHER" id="PTHR45781">
    <property type="entry name" value="AGAP000281-PA"/>
    <property type="match status" value="1"/>
</dbReference>
<dbReference type="GO" id="GO:0006357">
    <property type="term" value="P:regulation of transcription by RNA polymerase II"/>
    <property type="evidence" value="ECO:0007669"/>
    <property type="project" value="TreeGrafter"/>
</dbReference>
<protein>
    <recommendedName>
        <fullName evidence="6">HMG box domain-containing protein</fullName>
    </recommendedName>
</protein>
<dbReference type="GO" id="GO:0005634">
    <property type="term" value="C:nucleus"/>
    <property type="evidence" value="ECO:0007669"/>
    <property type="project" value="UniProtKB-SubCell"/>
</dbReference>
<feature type="compositionally biased region" description="Polar residues" evidence="5">
    <location>
        <begin position="159"/>
        <end position="181"/>
    </location>
</feature>
<feature type="compositionally biased region" description="Pro residues" evidence="5">
    <location>
        <begin position="377"/>
        <end position="388"/>
    </location>
</feature>
<dbReference type="SMART" id="SM00398">
    <property type="entry name" value="HMG"/>
    <property type="match status" value="1"/>
</dbReference>
<feature type="compositionally biased region" description="Low complexity" evidence="5">
    <location>
        <begin position="122"/>
        <end position="144"/>
    </location>
</feature>
<dbReference type="AlphaFoldDB" id="A0AAV2HJM9"/>
<evidence type="ECO:0000313" key="7">
    <source>
        <dbReference type="EMBL" id="CAL1533633.1"/>
    </source>
</evidence>
<feature type="compositionally biased region" description="Basic residues" evidence="5">
    <location>
        <begin position="189"/>
        <end position="198"/>
    </location>
</feature>
<dbReference type="SUPFAM" id="SSF47095">
    <property type="entry name" value="HMG-box"/>
    <property type="match status" value="1"/>
</dbReference>
<evidence type="ECO:0000256" key="5">
    <source>
        <dbReference type="SAM" id="MobiDB-lite"/>
    </source>
</evidence>
<feature type="compositionally biased region" description="Polar residues" evidence="5">
    <location>
        <begin position="96"/>
        <end position="112"/>
    </location>
</feature>
<dbReference type="PANTHER" id="PTHR45781:SF1">
    <property type="entry name" value="HMG BOX DOMAIN-CONTAINING PROTEIN"/>
    <property type="match status" value="1"/>
</dbReference>
<gene>
    <name evidence="7" type="ORF">GSLYS_00007593001</name>
</gene>
<dbReference type="InterPro" id="IPR051365">
    <property type="entry name" value="TOX_HMG-box_domain"/>
</dbReference>
<dbReference type="PROSITE" id="PS50118">
    <property type="entry name" value="HMG_BOX_2"/>
    <property type="match status" value="1"/>
</dbReference>
<keyword evidence="8" id="KW-1185">Reference proteome</keyword>
<dbReference type="Gene3D" id="1.10.30.10">
    <property type="entry name" value="High mobility group box domain"/>
    <property type="match status" value="1"/>
</dbReference>
<feature type="region of interest" description="Disordered" evidence="5">
    <location>
        <begin position="158"/>
        <end position="208"/>
    </location>
</feature>
<evidence type="ECO:0000313" key="8">
    <source>
        <dbReference type="Proteomes" id="UP001497497"/>
    </source>
</evidence>
<evidence type="ECO:0000256" key="1">
    <source>
        <dbReference type="ARBA" id="ARBA00004123"/>
    </source>
</evidence>
<feature type="compositionally biased region" description="Polar residues" evidence="5">
    <location>
        <begin position="392"/>
        <end position="408"/>
    </location>
</feature>
<feature type="region of interest" description="Disordered" evidence="5">
    <location>
        <begin position="96"/>
        <end position="115"/>
    </location>
</feature>
<feature type="region of interest" description="Disordered" evidence="5">
    <location>
        <begin position="272"/>
        <end position="408"/>
    </location>
</feature>
<comment type="caution">
    <text evidence="7">The sequence shown here is derived from an EMBL/GenBank/DDBJ whole genome shotgun (WGS) entry which is preliminary data.</text>
</comment>
<proteinExistence type="predicted"/>
<sequence>MSEVGNNGAALPPIAMAPQGQTFTMPAQQSTMTMGQSPMNGGQLGGSGDGLDHLAPIFPPQNFEVPDISFSNSVSPHAGYNNGLFAPSQMFGGSNPSYPNVASPTSHIQGNQGAAHMGLQQPASFFPPASSSPPGTSSSDDSDDVPLALLAKRVGAGVANTSGVGSPSGSNTDQQANSPQGTSATSKAKTSKKKKKKKDPNEPQKPVSAYALFFRDTQATIKGHNPNASFGEVSKIVASMWDQLDPEQKDIYKKKTESAKKQYLKQLAAYRANQVSQSGTEDSENSPSPPSMMGNTSPSVVSASSHLGGAGLSQGAGMPSAHIPVTMSSQMMVQPQQQMMQMSPQMMQQQHMSHMQHYQQQQQHQMSMGQQGSTSPPSQPQNSPPQASPPSTLYNNQGHGPTNYQSNMMEHNVYPYPDPAMELEMTYPSCIRNGCGNHARENPSWDSEYCSNDCVISHCRDVFTMWVASRTGNNTFPVK</sequence>
<feature type="DNA-binding region" description="HMG box" evidence="4">
    <location>
        <begin position="203"/>
        <end position="271"/>
    </location>
</feature>
<feature type="region of interest" description="Disordered" evidence="5">
    <location>
        <begin position="121"/>
        <end position="144"/>
    </location>
</feature>
<dbReference type="GO" id="GO:0031490">
    <property type="term" value="F:chromatin DNA binding"/>
    <property type="evidence" value="ECO:0007669"/>
    <property type="project" value="TreeGrafter"/>
</dbReference>
<evidence type="ECO:0000256" key="4">
    <source>
        <dbReference type="PROSITE-ProRule" id="PRU00267"/>
    </source>
</evidence>
<keyword evidence="2 4" id="KW-0238">DNA-binding</keyword>
<accession>A0AAV2HJM9</accession>
<name>A0AAV2HJM9_LYMST</name>
<feature type="compositionally biased region" description="Low complexity" evidence="5">
    <location>
        <begin position="327"/>
        <end position="376"/>
    </location>
</feature>
<evidence type="ECO:0000256" key="3">
    <source>
        <dbReference type="ARBA" id="ARBA00023242"/>
    </source>
</evidence>
<comment type="subcellular location">
    <subcellularLocation>
        <location evidence="1">Nucleus</location>
    </subcellularLocation>
</comment>
<feature type="domain" description="HMG box" evidence="6">
    <location>
        <begin position="203"/>
        <end position="271"/>
    </location>
</feature>
<dbReference type="InterPro" id="IPR036910">
    <property type="entry name" value="HMG_box_dom_sf"/>
</dbReference>
<dbReference type="FunFam" id="1.10.30.10:FF:000005">
    <property type="entry name" value="TOX high mobility group box family member 3"/>
    <property type="match status" value="1"/>
</dbReference>
<dbReference type="PRINTS" id="PR00886">
    <property type="entry name" value="HIGHMOBLTY12"/>
</dbReference>
<dbReference type="EMBL" id="CAXITT010000147">
    <property type="protein sequence ID" value="CAL1533633.1"/>
    <property type="molecule type" value="Genomic_DNA"/>
</dbReference>
<organism evidence="7 8">
    <name type="scientific">Lymnaea stagnalis</name>
    <name type="common">Great pond snail</name>
    <name type="synonym">Helix stagnalis</name>
    <dbReference type="NCBI Taxonomy" id="6523"/>
    <lineage>
        <taxon>Eukaryota</taxon>
        <taxon>Metazoa</taxon>
        <taxon>Spiralia</taxon>
        <taxon>Lophotrochozoa</taxon>
        <taxon>Mollusca</taxon>
        <taxon>Gastropoda</taxon>
        <taxon>Heterobranchia</taxon>
        <taxon>Euthyneura</taxon>
        <taxon>Panpulmonata</taxon>
        <taxon>Hygrophila</taxon>
        <taxon>Lymnaeoidea</taxon>
        <taxon>Lymnaeidae</taxon>
        <taxon>Lymnaea</taxon>
    </lineage>
</organism>
<evidence type="ECO:0000256" key="2">
    <source>
        <dbReference type="ARBA" id="ARBA00023125"/>
    </source>
</evidence>
<dbReference type="InterPro" id="IPR009071">
    <property type="entry name" value="HMG_box_dom"/>
</dbReference>
<dbReference type="CDD" id="cd21995">
    <property type="entry name" value="HMG-box_TOX-like"/>
    <property type="match status" value="1"/>
</dbReference>